<evidence type="ECO:0000313" key="4">
    <source>
        <dbReference type="Proteomes" id="UP000824755"/>
    </source>
</evidence>
<dbReference type="PANTHER" id="PTHR30441">
    <property type="entry name" value="DUF748 DOMAIN-CONTAINING PROTEIN"/>
    <property type="match status" value="1"/>
</dbReference>
<organism evidence="3 4">
    <name type="scientific">Lysobacter soyae</name>
    <dbReference type="NCBI Taxonomy" id="2764185"/>
    <lineage>
        <taxon>Bacteria</taxon>
        <taxon>Pseudomonadati</taxon>
        <taxon>Pseudomonadota</taxon>
        <taxon>Gammaproteobacteria</taxon>
        <taxon>Lysobacterales</taxon>
        <taxon>Lysobacteraceae</taxon>
        <taxon>Lysobacter</taxon>
    </lineage>
</organism>
<accession>A0ABX8WS38</accession>
<dbReference type="Pfam" id="PF05170">
    <property type="entry name" value="AsmA"/>
    <property type="match status" value="1"/>
</dbReference>
<proteinExistence type="predicted"/>
<gene>
    <name evidence="3" type="ORF">H8L67_03865</name>
</gene>
<protein>
    <submittedName>
        <fullName evidence="3">AsmA family protein</fullName>
    </submittedName>
</protein>
<reference evidence="3 4" key="1">
    <citation type="submission" date="2021-08" db="EMBL/GenBank/DDBJ databases">
        <title>Lysobacter sp. strain CJ11 Genome sequencing and assembly.</title>
        <authorList>
            <person name="Kim I."/>
        </authorList>
    </citation>
    <scope>NUCLEOTIDE SEQUENCE [LARGE SCALE GENOMIC DNA]</scope>
    <source>
        <strain evidence="3 4">CJ11</strain>
    </source>
</reference>
<evidence type="ECO:0000313" key="3">
    <source>
        <dbReference type="EMBL" id="QYR53638.1"/>
    </source>
</evidence>
<dbReference type="PANTHER" id="PTHR30441:SF4">
    <property type="entry name" value="PROTEIN ASMA"/>
    <property type="match status" value="1"/>
</dbReference>
<keyword evidence="1" id="KW-0472">Membrane</keyword>
<keyword evidence="1" id="KW-1133">Transmembrane helix</keyword>
<dbReference type="InterPro" id="IPR007844">
    <property type="entry name" value="AsmA"/>
</dbReference>
<evidence type="ECO:0000256" key="1">
    <source>
        <dbReference type="SAM" id="Phobius"/>
    </source>
</evidence>
<dbReference type="EMBL" id="CP080544">
    <property type="protein sequence ID" value="QYR53638.1"/>
    <property type="molecule type" value="Genomic_DNA"/>
</dbReference>
<dbReference type="InterPro" id="IPR052894">
    <property type="entry name" value="AsmA-related"/>
</dbReference>
<evidence type="ECO:0000259" key="2">
    <source>
        <dbReference type="Pfam" id="PF05170"/>
    </source>
</evidence>
<sequence length="418" mass="45672">MNAPAQAERRKLGKLKWFALVFIVLIAAVLFVSYLALKPENFTPLLLERIGQATGLDIQAKGQTEINWRGTPYIVLREVSARSPGQKTAVLTADRIKIALPWVTLRSRGQVLVLDRVELDAPVLDLQAFRAWQDTRPKTKSEIPDFKRGVSVTRGTVIGRGWRVESLDIQVPAFSMQAPVQGTLAGLFTNDALRMRFDLGAALSRPASGAGVGINGSASLLTSGWALATRPRLKGILSLEKGDVRMRNGTLGAFVEYRTGTDVLPMSLGLHGDWLLNSEGLQLSPAQVALRVNGRVPQLDANGKVHVGSEMDLALSGQIAQWPSAWPALPSPLNRYTGPMAFTLAYEGDTRLTEPLALTLDRPDAQFDGRFRAQDVVAWTHVSDRGTPIPPLQGRLKAKRLDIGDIRLEGVEINIEQD</sequence>
<keyword evidence="1" id="KW-0812">Transmembrane</keyword>
<feature type="domain" description="AsmA" evidence="2">
    <location>
        <begin position="15"/>
        <end position="128"/>
    </location>
</feature>
<dbReference type="RefSeq" id="WP_220380445.1">
    <property type="nucleotide sequence ID" value="NZ_CP080544.1"/>
</dbReference>
<keyword evidence="4" id="KW-1185">Reference proteome</keyword>
<dbReference type="Proteomes" id="UP000824755">
    <property type="component" value="Chromosome"/>
</dbReference>
<feature type="transmembrane region" description="Helical" evidence="1">
    <location>
        <begin position="17"/>
        <end position="37"/>
    </location>
</feature>
<name>A0ABX8WS38_9GAMM</name>